<evidence type="ECO:0000313" key="2">
    <source>
        <dbReference type="EMBL" id="AIQ61604.1"/>
    </source>
</evidence>
<dbReference type="PANTHER" id="PTHR43792">
    <property type="entry name" value="GNAT FAMILY, PUTATIVE (AFU_ORTHOLOGUE AFUA_3G00765)-RELATED-RELATED"/>
    <property type="match status" value="1"/>
</dbReference>
<dbReference type="PROSITE" id="PS51186">
    <property type="entry name" value="GNAT"/>
    <property type="match status" value="1"/>
</dbReference>
<dbReference type="Pfam" id="PF13302">
    <property type="entry name" value="Acetyltransf_3"/>
    <property type="match status" value="1"/>
</dbReference>
<reference evidence="2" key="1">
    <citation type="submission" date="2014-08" db="EMBL/GenBank/DDBJ databases">
        <title>Comparative genomics of the Paenibacillus odorifer group.</title>
        <authorList>
            <person name="den Bakker H.C."/>
            <person name="Tsai Y.-C.Y.-C."/>
            <person name="Martin N."/>
            <person name="Korlach J."/>
            <person name="Wiedmann M."/>
        </authorList>
    </citation>
    <scope>NUCLEOTIDE SEQUENCE [LARGE SCALE GENOMIC DNA]</scope>
    <source>
        <strain evidence="2">DSM 13188</strain>
    </source>
</reference>
<dbReference type="HOGENOM" id="CLU_013985_3_1_9"/>
<evidence type="ECO:0000259" key="1">
    <source>
        <dbReference type="PROSITE" id="PS51186"/>
    </source>
</evidence>
<dbReference type="SUPFAM" id="SSF55729">
    <property type="entry name" value="Acyl-CoA N-acyltransferases (Nat)"/>
    <property type="match status" value="1"/>
</dbReference>
<dbReference type="AlphaFoldDB" id="A0A089MYW2"/>
<protein>
    <submittedName>
        <fullName evidence="2">Acetyltransferase</fullName>
    </submittedName>
</protein>
<dbReference type="EMBL" id="CP009285">
    <property type="protein sequence ID" value="AIQ61604.1"/>
    <property type="molecule type" value="Genomic_DNA"/>
</dbReference>
<sequence length="191" mass="21917">MNPTLSRMRLETERLIIRPYIETDLSASFALMQNPEVLTFMHMEVMPLHEYEGLFRWLMFSYHTPFELPFKYSFAVCSKATGQLIGWCGLGVLDFSAPDTELYYLIGREHWGLGYATEAARALTAYAFNVIGLDRLYAKADPRNTASLGVFRKLDFRFERELAGLTGDYEDCNGELLHVLTKERFAGRLCS</sequence>
<gene>
    <name evidence="2" type="ORF">PBOR_35400</name>
</gene>
<dbReference type="OrthoDB" id="275901at2"/>
<dbReference type="Gene3D" id="3.40.630.30">
    <property type="match status" value="1"/>
</dbReference>
<dbReference type="Proteomes" id="UP000029518">
    <property type="component" value="Chromosome"/>
</dbReference>
<organism evidence="2 3">
    <name type="scientific">Paenibacillus borealis</name>
    <dbReference type="NCBI Taxonomy" id="160799"/>
    <lineage>
        <taxon>Bacteria</taxon>
        <taxon>Bacillati</taxon>
        <taxon>Bacillota</taxon>
        <taxon>Bacilli</taxon>
        <taxon>Bacillales</taxon>
        <taxon>Paenibacillaceae</taxon>
        <taxon>Paenibacillus</taxon>
    </lineage>
</organism>
<keyword evidence="3" id="KW-1185">Reference proteome</keyword>
<accession>A0A089MYW2</accession>
<dbReference type="InterPro" id="IPR051531">
    <property type="entry name" value="N-acetyltransferase"/>
</dbReference>
<dbReference type="InterPro" id="IPR016181">
    <property type="entry name" value="Acyl_CoA_acyltransferase"/>
</dbReference>
<name>A0A089MYW2_PAEBO</name>
<dbReference type="GO" id="GO:0016747">
    <property type="term" value="F:acyltransferase activity, transferring groups other than amino-acyl groups"/>
    <property type="evidence" value="ECO:0007669"/>
    <property type="project" value="InterPro"/>
</dbReference>
<dbReference type="PANTHER" id="PTHR43792:SF1">
    <property type="entry name" value="N-ACETYLTRANSFERASE DOMAIN-CONTAINING PROTEIN"/>
    <property type="match status" value="1"/>
</dbReference>
<dbReference type="RefSeq" id="WP_042218506.1">
    <property type="nucleotide sequence ID" value="NZ_CP009285.1"/>
</dbReference>
<proteinExistence type="predicted"/>
<evidence type="ECO:0000313" key="3">
    <source>
        <dbReference type="Proteomes" id="UP000029518"/>
    </source>
</evidence>
<dbReference type="KEGG" id="pbd:PBOR_35400"/>
<dbReference type="InterPro" id="IPR000182">
    <property type="entry name" value="GNAT_dom"/>
</dbReference>
<feature type="domain" description="N-acetyltransferase" evidence="1">
    <location>
        <begin position="15"/>
        <end position="183"/>
    </location>
</feature>